<proteinExistence type="predicted"/>
<dbReference type="SUPFAM" id="SSF140459">
    <property type="entry name" value="PE/PPE dimer-like"/>
    <property type="match status" value="1"/>
</dbReference>
<feature type="domain" description="PE" evidence="2">
    <location>
        <begin position="4"/>
        <end position="94"/>
    </location>
</feature>
<feature type="transmembrane region" description="Helical" evidence="1">
    <location>
        <begin position="154"/>
        <end position="176"/>
    </location>
</feature>
<sequence>MGHVFAVPEQIASAATDLGAIGSTLEAAHLTAAASTQTLLPAAADEVSASIAQLFSGYAEDYQKLAAKAATFHQQIVEHLTTSAGSYATAEAANVASLLHPVTAAANSIATAAADPSVISSYLGEAVRRIGFIVSSVPALLGQLDQLYLTNPDYFYSALPVFLVGGPLIAGLYVSGPLLRLWIEVISPLYETYPTLYQALLAPFFPLLLAHLITFGAFL</sequence>
<reference evidence="3" key="1">
    <citation type="submission" date="2023-06" db="EMBL/GenBank/DDBJ databases">
        <title>Identification of two novel mycobacterium reveal diversities and complexities of Mycobacterium gordonae clade.</title>
        <authorList>
            <person name="Matsumoto Y."/>
            <person name="Nakamura S."/>
            <person name="Motooka D."/>
            <person name="Fukushima K."/>
        </authorList>
    </citation>
    <scope>NUCLEOTIDE SEQUENCE</scope>
    <source>
        <strain evidence="3">TY812</strain>
    </source>
</reference>
<dbReference type="AlphaFoldDB" id="A0A4R5WY25"/>
<evidence type="ECO:0000313" key="4">
    <source>
        <dbReference type="Proteomes" id="UP001229081"/>
    </source>
</evidence>
<dbReference type="RefSeq" id="WP_133436681.1">
    <property type="nucleotide sequence ID" value="NZ_JAUFSA010000001.1"/>
</dbReference>
<accession>A0A4R5WY25</accession>
<evidence type="ECO:0000313" key="3">
    <source>
        <dbReference type="EMBL" id="MDP7736053.1"/>
    </source>
</evidence>
<feature type="transmembrane region" description="Helical" evidence="1">
    <location>
        <begin position="196"/>
        <end position="218"/>
    </location>
</feature>
<dbReference type="InterPro" id="IPR000084">
    <property type="entry name" value="PE-PGRS_N"/>
</dbReference>
<evidence type="ECO:0000256" key="1">
    <source>
        <dbReference type="SAM" id="Phobius"/>
    </source>
</evidence>
<dbReference type="InterPro" id="IPR038332">
    <property type="entry name" value="PPE_sf"/>
</dbReference>
<dbReference type="EMBL" id="JAUFSA010000001">
    <property type="protein sequence ID" value="MDP7736053.1"/>
    <property type="molecule type" value="Genomic_DNA"/>
</dbReference>
<dbReference type="Proteomes" id="UP001229081">
    <property type="component" value="Unassembled WGS sequence"/>
</dbReference>
<protein>
    <submittedName>
        <fullName evidence="3">PE family protein</fullName>
    </submittedName>
</protein>
<gene>
    <name evidence="3" type="ORF">QXL92_15025</name>
</gene>
<dbReference type="Pfam" id="PF00934">
    <property type="entry name" value="PE"/>
    <property type="match status" value="1"/>
</dbReference>
<keyword evidence="1" id="KW-0812">Transmembrane</keyword>
<dbReference type="Gene3D" id="1.10.287.850">
    <property type="entry name" value="HP0062-like domain"/>
    <property type="match status" value="1"/>
</dbReference>
<keyword evidence="1" id="KW-0472">Membrane</keyword>
<name>A0A4R5WY25_9MYCO</name>
<comment type="caution">
    <text evidence="3">The sequence shown here is derived from an EMBL/GenBank/DDBJ whole genome shotgun (WGS) entry which is preliminary data.</text>
</comment>
<organism evidence="3 4">
    <name type="scientific">Mycobacterium paragordonae</name>
    <dbReference type="NCBI Taxonomy" id="1389713"/>
    <lineage>
        <taxon>Bacteria</taxon>
        <taxon>Bacillati</taxon>
        <taxon>Actinomycetota</taxon>
        <taxon>Actinomycetes</taxon>
        <taxon>Mycobacteriales</taxon>
        <taxon>Mycobacteriaceae</taxon>
        <taxon>Mycobacterium</taxon>
    </lineage>
</organism>
<evidence type="ECO:0000259" key="2">
    <source>
        <dbReference type="Pfam" id="PF00934"/>
    </source>
</evidence>
<keyword evidence="1" id="KW-1133">Transmembrane helix</keyword>